<dbReference type="GO" id="GO:0015740">
    <property type="term" value="P:C4-dicarboxylate transport"/>
    <property type="evidence" value="ECO:0007669"/>
    <property type="project" value="TreeGrafter"/>
</dbReference>
<comment type="function">
    <text evidence="9">Part of the tripartite ATP-independent periplasmic (TRAP) transport system.</text>
</comment>
<organism evidence="11 12">
    <name type="scientific">Ramlibacter ginsenosidimutans</name>
    <dbReference type="NCBI Taxonomy" id="502333"/>
    <lineage>
        <taxon>Bacteria</taxon>
        <taxon>Pseudomonadati</taxon>
        <taxon>Pseudomonadota</taxon>
        <taxon>Betaproteobacteria</taxon>
        <taxon>Burkholderiales</taxon>
        <taxon>Comamonadaceae</taxon>
        <taxon>Ramlibacter</taxon>
    </lineage>
</organism>
<evidence type="ECO:0000256" key="2">
    <source>
        <dbReference type="ARBA" id="ARBA00022448"/>
    </source>
</evidence>
<comment type="caution">
    <text evidence="9">Lacks conserved residue(s) required for the propagation of feature annotation.</text>
</comment>
<keyword evidence="4 9" id="KW-0997">Cell inner membrane</keyword>
<keyword evidence="7 9" id="KW-0472">Membrane</keyword>
<dbReference type="EMBL" id="JAEPWM010000005">
    <property type="protein sequence ID" value="MBK6007186.1"/>
    <property type="molecule type" value="Genomic_DNA"/>
</dbReference>
<keyword evidence="3" id="KW-1003">Cell membrane</keyword>
<dbReference type="InterPro" id="IPR007387">
    <property type="entry name" value="TRAP_DctQ"/>
</dbReference>
<feature type="transmembrane region" description="Helical" evidence="9">
    <location>
        <begin position="76"/>
        <end position="101"/>
    </location>
</feature>
<dbReference type="Pfam" id="PF04290">
    <property type="entry name" value="DctQ"/>
    <property type="match status" value="1"/>
</dbReference>
<protein>
    <recommendedName>
        <fullName evidence="9">TRAP transporter small permease protein</fullName>
    </recommendedName>
</protein>
<feature type="transmembrane region" description="Helical" evidence="9">
    <location>
        <begin position="113"/>
        <end position="134"/>
    </location>
</feature>
<comment type="subunit">
    <text evidence="9">The complex comprises the extracytoplasmic solute receptor protein and the two transmembrane proteins.</text>
</comment>
<dbReference type="PANTHER" id="PTHR35011">
    <property type="entry name" value="2,3-DIKETO-L-GULONATE TRAP TRANSPORTER SMALL PERMEASE PROTEIN YIAM"/>
    <property type="match status" value="1"/>
</dbReference>
<dbReference type="PANTHER" id="PTHR35011:SF2">
    <property type="entry name" value="2,3-DIKETO-L-GULONATE TRAP TRANSPORTER SMALL PERMEASE PROTEIN YIAM"/>
    <property type="match status" value="1"/>
</dbReference>
<evidence type="ECO:0000256" key="3">
    <source>
        <dbReference type="ARBA" id="ARBA00022475"/>
    </source>
</evidence>
<feature type="domain" description="Tripartite ATP-independent periplasmic transporters DctQ component" evidence="10">
    <location>
        <begin position="21"/>
        <end position="145"/>
    </location>
</feature>
<comment type="caution">
    <text evidence="11">The sequence shown here is derived from an EMBL/GenBank/DDBJ whole genome shotgun (WGS) entry which is preliminary data.</text>
</comment>
<dbReference type="GO" id="GO:0005886">
    <property type="term" value="C:plasma membrane"/>
    <property type="evidence" value="ECO:0007669"/>
    <property type="project" value="UniProtKB-SubCell"/>
</dbReference>
<evidence type="ECO:0000313" key="11">
    <source>
        <dbReference type="EMBL" id="MBK6007186.1"/>
    </source>
</evidence>
<evidence type="ECO:0000256" key="5">
    <source>
        <dbReference type="ARBA" id="ARBA00022692"/>
    </source>
</evidence>
<evidence type="ECO:0000256" key="8">
    <source>
        <dbReference type="ARBA" id="ARBA00038436"/>
    </source>
</evidence>
<gene>
    <name evidence="11" type="ORF">JJB11_13885</name>
</gene>
<proteinExistence type="inferred from homology"/>
<evidence type="ECO:0000256" key="9">
    <source>
        <dbReference type="RuleBase" id="RU369079"/>
    </source>
</evidence>
<reference evidence="11" key="1">
    <citation type="journal article" date="2012" name="J. Microbiol. Biotechnol.">
        <title>Ramlibacter ginsenosidimutans sp. nov., with ginsenoside-converting activity.</title>
        <authorList>
            <person name="Wang L."/>
            <person name="An D.S."/>
            <person name="Kim S.G."/>
            <person name="Jin F.X."/>
            <person name="Kim S.C."/>
            <person name="Lee S.T."/>
            <person name="Im W.T."/>
        </authorList>
    </citation>
    <scope>NUCLEOTIDE SEQUENCE</scope>
    <source>
        <strain evidence="11">KACC 17527</strain>
    </source>
</reference>
<evidence type="ECO:0000313" key="12">
    <source>
        <dbReference type="Proteomes" id="UP000630528"/>
    </source>
</evidence>
<dbReference type="Proteomes" id="UP000630528">
    <property type="component" value="Unassembled WGS sequence"/>
</dbReference>
<evidence type="ECO:0000256" key="6">
    <source>
        <dbReference type="ARBA" id="ARBA00022989"/>
    </source>
</evidence>
<comment type="subcellular location">
    <subcellularLocation>
        <location evidence="1 9">Cell inner membrane</location>
        <topology evidence="1 9">Multi-pass membrane protein</topology>
    </subcellularLocation>
</comment>
<name>A0A934TUC6_9BURK</name>
<keyword evidence="6 9" id="KW-1133">Transmembrane helix</keyword>
<dbReference type="AlphaFoldDB" id="A0A934TUC6"/>
<reference evidence="11" key="2">
    <citation type="submission" date="2021-01" db="EMBL/GenBank/DDBJ databases">
        <authorList>
            <person name="Kang M."/>
        </authorList>
    </citation>
    <scope>NUCLEOTIDE SEQUENCE</scope>
    <source>
        <strain evidence="11">KACC 17527</strain>
    </source>
</reference>
<evidence type="ECO:0000256" key="4">
    <source>
        <dbReference type="ARBA" id="ARBA00022519"/>
    </source>
</evidence>
<keyword evidence="12" id="KW-1185">Reference proteome</keyword>
<keyword evidence="2 9" id="KW-0813">Transport</keyword>
<evidence type="ECO:0000259" key="10">
    <source>
        <dbReference type="Pfam" id="PF04290"/>
    </source>
</evidence>
<comment type="similarity">
    <text evidence="8 9">Belongs to the TRAP transporter small permease family.</text>
</comment>
<accession>A0A934TUC6</accession>
<dbReference type="RefSeq" id="WP_201172087.1">
    <property type="nucleotide sequence ID" value="NZ_JAEPWM010000005.1"/>
</dbReference>
<dbReference type="InterPro" id="IPR055348">
    <property type="entry name" value="DctQ"/>
</dbReference>
<feature type="transmembrane region" description="Helical" evidence="9">
    <location>
        <begin position="36"/>
        <end position="56"/>
    </location>
</feature>
<sequence length="149" mass="16352">MMRWLARIPDVISAALLALTAALVVAQVVVRYVLGGSLVWSEELTRLLFVWMVLVAASRAQPMRVDMLLDAMPPRLAALVSGIGTCLVAALTVYLVVGAWWMMDLTQSDSYMALGISLRWLYCALLVAGLLWLVRAAADITRCARVLFV</sequence>
<keyword evidence="5 9" id="KW-0812">Transmembrane</keyword>
<dbReference type="GO" id="GO:0022857">
    <property type="term" value="F:transmembrane transporter activity"/>
    <property type="evidence" value="ECO:0007669"/>
    <property type="project" value="UniProtKB-UniRule"/>
</dbReference>
<evidence type="ECO:0000256" key="1">
    <source>
        <dbReference type="ARBA" id="ARBA00004429"/>
    </source>
</evidence>
<evidence type="ECO:0000256" key="7">
    <source>
        <dbReference type="ARBA" id="ARBA00023136"/>
    </source>
</evidence>